<dbReference type="PANTHER" id="PTHR43491">
    <property type="entry name" value="UDP-N-ACETYL-D-MANNOSAMINE DEHYDROGENASE"/>
    <property type="match status" value="1"/>
</dbReference>
<comment type="similarity">
    <text evidence="3">Belongs to the UDP-glucose/GDP-mannose dehydrogenase family.</text>
</comment>
<dbReference type="PANTHER" id="PTHR43491:SF1">
    <property type="entry name" value="UDP-N-ACETYL-D-MANNOSAMINE DEHYDROGENASE"/>
    <property type="match status" value="1"/>
</dbReference>
<dbReference type="Pfam" id="PF03721">
    <property type="entry name" value="UDPG_MGDP_dh_N"/>
    <property type="match status" value="1"/>
</dbReference>
<proteinExistence type="inferred from homology"/>
<evidence type="ECO:0000313" key="6">
    <source>
        <dbReference type="Proteomes" id="UP000198824"/>
    </source>
</evidence>
<keyword evidence="2" id="KW-0520">NAD</keyword>
<dbReference type="GO" id="GO:0016628">
    <property type="term" value="F:oxidoreductase activity, acting on the CH-CH group of donors, NAD or NADP as acceptor"/>
    <property type="evidence" value="ECO:0007669"/>
    <property type="project" value="InterPro"/>
</dbReference>
<dbReference type="PIRSF" id="PIRSF000124">
    <property type="entry name" value="UDPglc_GDPman_dh"/>
    <property type="match status" value="1"/>
</dbReference>
<dbReference type="InterPro" id="IPR008927">
    <property type="entry name" value="6-PGluconate_DH-like_C_sf"/>
</dbReference>
<dbReference type="SUPFAM" id="SSF51735">
    <property type="entry name" value="NAD(P)-binding Rossmann-fold domains"/>
    <property type="match status" value="1"/>
</dbReference>
<dbReference type="GO" id="GO:0016616">
    <property type="term" value="F:oxidoreductase activity, acting on the CH-OH group of donors, NAD or NADP as acceptor"/>
    <property type="evidence" value="ECO:0007669"/>
    <property type="project" value="InterPro"/>
</dbReference>
<evidence type="ECO:0000256" key="3">
    <source>
        <dbReference type="PIRNR" id="PIRNR000124"/>
    </source>
</evidence>
<dbReference type="SMART" id="SM00984">
    <property type="entry name" value="UDPG_MGDP_dh_C"/>
    <property type="match status" value="1"/>
</dbReference>
<protein>
    <submittedName>
        <fullName evidence="5">UDP-N-acetyl-D-mannosaminuronic acid dehydrogenase</fullName>
    </submittedName>
</protein>
<dbReference type="Gene3D" id="3.40.50.720">
    <property type="entry name" value="NAD(P)-binding Rossmann-like Domain"/>
    <property type="match status" value="2"/>
</dbReference>
<dbReference type="GO" id="GO:0051287">
    <property type="term" value="F:NAD binding"/>
    <property type="evidence" value="ECO:0007669"/>
    <property type="project" value="InterPro"/>
</dbReference>
<organism evidence="5 6">
    <name type="scientific">Sphingomonas jatrophae</name>
    <dbReference type="NCBI Taxonomy" id="1166337"/>
    <lineage>
        <taxon>Bacteria</taxon>
        <taxon>Pseudomonadati</taxon>
        <taxon>Pseudomonadota</taxon>
        <taxon>Alphaproteobacteria</taxon>
        <taxon>Sphingomonadales</taxon>
        <taxon>Sphingomonadaceae</taxon>
        <taxon>Sphingomonas</taxon>
    </lineage>
</organism>
<dbReference type="EMBL" id="FOZG01000002">
    <property type="protein sequence ID" value="SFR98121.1"/>
    <property type="molecule type" value="Genomic_DNA"/>
</dbReference>
<dbReference type="InterPro" id="IPR017476">
    <property type="entry name" value="UDP-Glc/GDP-Man"/>
</dbReference>
<evidence type="ECO:0000313" key="5">
    <source>
        <dbReference type="EMBL" id="SFR98121.1"/>
    </source>
</evidence>
<feature type="domain" description="UDP-glucose/GDP-mannose dehydrogenase C-terminal" evidence="4">
    <location>
        <begin position="320"/>
        <end position="405"/>
    </location>
</feature>
<dbReference type="InterPro" id="IPR036291">
    <property type="entry name" value="NAD(P)-bd_dom_sf"/>
</dbReference>
<keyword evidence="1" id="KW-0560">Oxidoreductase</keyword>
<name>A0A1I6L3S9_9SPHN</name>
<dbReference type="Pfam" id="PF03720">
    <property type="entry name" value="UDPG_MGDP_dh_C"/>
    <property type="match status" value="1"/>
</dbReference>
<dbReference type="InterPro" id="IPR014027">
    <property type="entry name" value="UDP-Glc/GDP-Man_DH_C"/>
</dbReference>
<dbReference type="InterPro" id="IPR001732">
    <property type="entry name" value="UDP-Glc/GDP-Man_DH_N"/>
</dbReference>
<evidence type="ECO:0000259" key="4">
    <source>
        <dbReference type="SMART" id="SM00984"/>
    </source>
</evidence>
<reference evidence="5 6" key="1">
    <citation type="submission" date="2016-10" db="EMBL/GenBank/DDBJ databases">
        <authorList>
            <person name="de Groot N.N."/>
        </authorList>
    </citation>
    <scope>NUCLEOTIDE SEQUENCE [LARGE SCALE GENOMIC DNA]</scope>
    <source>
        <strain evidence="5 6">S5-249</strain>
    </source>
</reference>
<dbReference type="SUPFAM" id="SSF52413">
    <property type="entry name" value="UDP-glucose/GDP-mannose dehydrogenase C-terminal domain"/>
    <property type="match status" value="1"/>
</dbReference>
<dbReference type="InterPro" id="IPR014026">
    <property type="entry name" value="UDP-Glc/GDP-Man_DH_dimer"/>
</dbReference>
<dbReference type="InterPro" id="IPR028359">
    <property type="entry name" value="UDP_ManNAc/GlcNAc_DH"/>
</dbReference>
<dbReference type="AlphaFoldDB" id="A0A1I6L3S9"/>
<dbReference type="InterPro" id="IPR036220">
    <property type="entry name" value="UDP-Glc/GDP-Man_DH_C_sf"/>
</dbReference>
<evidence type="ECO:0000256" key="1">
    <source>
        <dbReference type="ARBA" id="ARBA00023002"/>
    </source>
</evidence>
<dbReference type="NCBIfam" id="TIGR03026">
    <property type="entry name" value="NDP-sugDHase"/>
    <property type="match status" value="1"/>
</dbReference>
<dbReference type="STRING" id="1166337.SAMN05192580_2250"/>
<keyword evidence="6" id="KW-1185">Reference proteome</keyword>
<accession>A0A1I6L3S9</accession>
<sequence>MDAARVPVRDVLPHIVVVGVGYVGLPAAVMWAKAGLSVTGVDIDPSIVEGINNGRHHVTGGELDRMLSDPAVRDHLVGSATPVAGDAFIVAVPTPVDYLTKRPDLGAVEAAVRSICPVLTRGNLVVIESTIPPLTTSGLVKELIERETGLKVPEDILLAHCPERILPGAIEHEIVHNDRLIGGIDDASTQAATDLYATFVKGALIPTSATAAETAKIMENASRDVGIALANECALICEKVGVDASEVIALANRHPRVNILSPGIGVGGHCIPVDPWFLVDVAPAETRLLRAARVVNDEMPKRAATRVRTALNGKRGARVVALGAAYKRECDDVREAPARDVVRLLQATGITVEQYDPLVPGMGYASLAEVAKGADLVIILVHHARIDDDIAAAGGDLPPVLDLDPR</sequence>
<dbReference type="Pfam" id="PF00984">
    <property type="entry name" value="UDPG_MGDP_dh"/>
    <property type="match status" value="1"/>
</dbReference>
<dbReference type="Proteomes" id="UP000198824">
    <property type="component" value="Unassembled WGS sequence"/>
</dbReference>
<evidence type="ECO:0000256" key="2">
    <source>
        <dbReference type="ARBA" id="ARBA00023027"/>
    </source>
</evidence>
<dbReference type="SUPFAM" id="SSF48179">
    <property type="entry name" value="6-phosphogluconate dehydrogenase C-terminal domain-like"/>
    <property type="match status" value="1"/>
</dbReference>
<dbReference type="PIRSF" id="PIRSF500136">
    <property type="entry name" value="UDP_ManNAc_DH"/>
    <property type="match status" value="1"/>
</dbReference>
<dbReference type="PRINTS" id="PR00411">
    <property type="entry name" value="PNDRDTASEI"/>
</dbReference>
<gene>
    <name evidence="5" type="ORF">SAMN05192580_2250</name>
</gene>
<dbReference type="GO" id="GO:0000271">
    <property type="term" value="P:polysaccharide biosynthetic process"/>
    <property type="evidence" value="ECO:0007669"/>
    <property type="project" value="InterPro"/>
</dbReference>